<dbReference type="GO" id="GO:0000055">
    <property type="term" value="P:ribosomal large subunit export from nucleus"/>
    <property type="evidence" value="ECO:0007669"/>
    <property type="project" value="InterPro"/>
</dbReference>
<keyword evidence="11" id="KW-1185">Reference proteome</keyword>
<evidence type="ECO:0000256" key="9">
    <source>
        <dbReference type="SAM" id="MobiDB-lite"/>
    </source>
</evidence>
<evidence type="ECO:0000256" key="8">
    <source>
        <dbReference type="SAM" id="Coils"/>
    </source>
</evidence>
<feature type="compositionally biased region" description="Acidic residues" evidence="9">
    <location>
        <begin position="379"/>
        <end position="388"/>
    </location>
</feature>
<evidence type="ECO:0000256" key="5">
    <source>
        <dbReference type="ARBA" id="ARBA00023010"/>
    </source>
</evidence>
<evidence type="ECO:0000256" key="3">
    <source>
        <dbReference type="ARBA" id="ARBA00022816"/>
    </source>
</evidence>
<keyword evidence="4" id="KW-0653">Protein transport</keyword>
<evidence type="ECO:0000313" key="11">
    <source>
        <dbReference type="Proteomes" id="UP001145021"/>
    </source>
</evidence>
<dbReference type="AlphaFoldDB" id="A0A9W7XMV3"/>
<reference evidence="10" key="1">
    <citation type="submission" date="2022-07" db="EMBL/GenBank/DDBJ databases">
        <title>Phylogenomic reconstructions and comparative analyses of Kickxellomycotina fungi.</title>
        <authorList>
            <person name="Reynolds N.K."/>
            <person name="Stajich J.E."/>
            <person name="Barry K."/>
            <person name="Grigoriev I.V."/>
            <person name="Crous P."/>
            <person name="Smith M.E."/>
        </authorList>
    </citation>
    <scope>NUCLEOTIDE SEQUENCE</scope>
    <source>
        <strain evidence="10">NBRC 105413</strain>
    </source>
</reference>
<dbReference type="GO" id="GO:0000056">
    <property type="term" value="P:ribosomal small subunit export from nucleus"/>
    <property type="evidence" value="ECO:0007669"/>
    <property type="project" value="InterPro"/>
</dbReference>
<feature type="region of interest" description="Disordered" evidence="9">
    <location>
        <begin position="589"/>
        <end position="622"/>
    </location>
</feature>
<organism evidence="10 11">
    <name type="scientific">Coemansia asiatica</name>
    <dbReference type="NCBI Taxonomy" id="1052880"/>
    <lineage>
        <taxon>Eukaryota</taxon>
        <taxon>Fungi</taxon>
        <taxon>Fungi incertae sedis</taxon>
        <taxon>Zoopagomycota</taxon>
        <taxon>Kickxellomycotina</taxon>
        <taxon>Kickxellomycetes</taxon>
        <taxon>Kickxellales</taxon>
        <taxon>Kickxellaceae</taxon>
        <taxon>Coemansia</taxon>
    </lineage>
</organism>
<sequence length="867" mass="94107">MASEADEWVQLLSQHPIFSEPPLLQPPCSNSEIKASIRRERVVVQGTDLFVAIGSEVRQIDLKACKDAFAESEARRLGAQTGAPSPNHDAVCNVPWVRLGCEALTFDICKLLISGNKKLLAAVGTHDVAVVVIPARSAAAARDRRSGAFDSARFSSDSDDEDRDWDRGDSGLNKGRWIDCRSMLVGNASVTTGLRIVDAMWHAMSTNCSHLVVLHANGMLRMYDVSESVDEPEQTASVFGTGFSATRAVSLTMGGAMASGWTRATAYVATSDGAIYALCPLIPRRCNIERSWLVSLHETAVLDVREWQAEEYETSEAIYSPPELVEARAAATWLSKVIALIGDGGAERVFLTLPNDLLRSPAPQGPFLMQPGPVPIQDAESDNESDSGLDEKCDDASAVLRLETPGGLGFIVVAYSDAHLDVFADLEPVIGRWANGNRCASRERAMPVLATLASIDLTIQPLVTDDSKPPGTDNRPSGAVALVSDPLSGSVFYALHPHGAHRIDLRTFGTLLDNAIGQQGIGANAAMERLSDAKPSVQCVVHTNQCAGQRPKPVVGVAVIDDIYLSYSLLALVEPNQLVGATLPLIPETDNSNNGEREGQMGRQPGQLTADSSSSAPRRLDISPGAKDVVYVPRLPPLGYKSPEEIAITPPRMVLRDDGSGDGVTGDVSEAKLRLLGEVVGQLRSQLSAISQAHASMRTHLDLQVQEHRRQHSKLTAISAGFQRHFDQLRQSQRRIDNLRDNASRQAMRVDHMLRQLITHYQPELTPAERAFVQEVRGMELVVNGSSGYLQSVDRLQERLKDMRALARAANVEEKIYGKSGGSFDKEKQEAEEQLDGIESAIEHEQAALAETCERIAELNIRLEDTS</sequence>
<evidence type="ECO:0000256" key="4">
    <source>
        <dbReference type="ARBA" id="ARBA00022927"/>
    </source>
</evidence>
<evidence type="ECO:0000256" key="7">
    <source>
        <dbReference type="ARBA" id="ARBA00023242"/>
    </source>
</evidence>
<feature type="coiled-coil region" evidence="8">
    <location>
        <begin position="793"/>
        <end position="862"/>
    </location>
</feature>
<dbReference type="InterPro" id="IPR037700">
    <property type="entry name" value="NUP88/NUP82"/>
</dbReference>
<dbReference type="GO" id="GO:0005643">
    <property type="term" value="C:nuclear pore"/>
    <property type="evidence" value="ECO:0007669"/>
    <property type="project" value="UniProtKB-SubCell"/>
</dbReference>
<dbReference type="GO" id="GO:0006406">
    <property type="term" value="P:mRNA export from nucleus"/>
    <property type="evidence" value="ECO:0007669"/>
    <property type="project" value="TreeGrafter"/>
</dbReference>
<gene>
    <name evidence="10" type="ORF">LPJ64_000588</name>
</gene>
<comment type="caution">
    <text evidence="10">The sequence shown here is derived from an EMBL/GenBank/DDBJ whole genome shotgun (WGS) entry which is preliminary data.</text>
</comment>
<evidence type="ECO:0000313" key="10">
    <source>
        <dbReference type="EMBL" id="KAJ1648135.1"/>
    </source>
</evidence>
<evidence type="ECO:0000256" key="6">
    <source>
        <dbReference type="ARBA" id="ARBA00023132"/>
    </source>
</evidence>
<accession>A0A9W7XMV3</accession>
<dbReference type="EMBL" id="JANBOH010000011">
    <property type="protein sequence ID" value="KAJ1648135.1"/>
    <property type="molecule type" value="Genomic_DNA"/>
</dbReference>
<feature type="region of interest" description="Disordered" evidence="9">
    <location>
        <begin position="368"/>
        <end position="391"/>
    </location>
</feature>
<evidence type="ECO:0000256" key="2">
    <source>
        <dbReference type="ARBA" id="ARBA00022448"/>
    </source>
</evidence>
<dbReference type="GO" id="GO:0017056">
    <property type="term" value="F:structural constituent of nuclear pore"/>
    <property type="evidence" value="ECO:0007669"/>
    <property type="project" value="InterPro"/>
</dbReference>
<keyword evidence="2" id="KW-0813">Transport</keyword>
<feature type="coiled-coil region" evidence="8">
    <location>
        <begin position="722"/>
        <end position="749"/>
    </location>
</feature>
<evidence type="ECO:0000256" key="1">
    <source>
        <dbReference type="ARBA" id="ARBA00004567"/>
    </source>
</evidence>
<name>A0A9W7XMV3_9FUNG</name>
<dbReference type="Proteomes" id="UP001145021">
    <property type="component" value="Unassembled WGS sequence"/>
</dbReference>
<keyword evidence="7" id="KW-0539">Nucleus</keyword>
<comment type="subcellular location">
    <subcellularLocation>
        <location evidence="1">Nucleus</location>
        <location evidence="1">Nuclear pore complex</location>
    </subcellularLocation>
</comment>
<dbReference type="PANTHER" id="PTHR13257">
    <property type="entry name" value="NUCLEOPORIN NUP84-RELATED"/>
    <property type="match status" value="1"/>
</dbReference>
<feature type="compositionally biased region" description="Polar residues" evidence="9">
    <location>
        <begin position="606"/>
        <end position="616"/>
    </location>
</feature>
<dbReference type="PANTHER" id="PTHR13257:SF0">
    <property type="entry name" value="NUCLEAR PORE COMPLEX PROTEIN NUP88"/>
    <property type="match status" value="1"/>
</dbReference>
<protein>
    <submittedName>
        <fullName evidence="10">Uncharacterized protein</fullName>
    </submittedName>
</protein>
<keyword evidence="3" id="KW-0509">mRNA transport</keyword>
<keyword evidence="6" id="KW-0906">Nuclear pore complex</keyword>
<dbReference type="GO" id="GO:0006606">
    <property type="term" value="P:protein import into nucleus"/>
    <property type="evidence" value="ECO:0007669"/>
    <property type="project" value="TreeGrafter"/>
</dbReference>
<keyword evidence="5" id="KW-0811">Translocation</keyword>
<proteinExistence type="predicted"/>
<keyword evidence="8" id="KW-0175">Coiled coil</keyword>